<reference evidence="2" key="1">
    <citation type="submission" date="2019-12" db="EMBL/GenBank/DDBJ databases">
        <title>Genome sequencing and annotation of Brassica cretica.</title>
        <authorList>
            <person name="Studholme D.J."/>
            <person name="Sarris P.F."/>
        </authorList>
    </citation>
    <scope>NUCLEOTIDE SEQUENCE</scope>
    <source>
        <strain evidence="2">PFS-102/07</strain>
        <tissue evidence="2">Leaf</tissue>
    </source>
</reference>
<organism evidence="2">
    <name type="scientific">Brassica cretica</name>
    <name type="common">Mustard</name>
    <dbReference type="NCBI Taxonomy" id="69181"/>
    <lineage>
        <taxon>Eukaryota</taxon>
        <taxon>Viridiplantae</taxon>
        <taxon>Streptophyta</taxon>
        <taxon>Embryophyta</taxon>
        <taxon>Tracheophyta</taxon>
        <taxon>Spermatophyta</taxon>
        <taxon>Magnoliopsida</taxon>
        <taxon>eudicotyledons</taxon>
        <taxon>Gunneridae</taxon>
        <taxon>Pentapetalae</taxon>
        <taxon>rosids</taxon>
        <taxon>malvids</taxon>
        <taxon>Brassicales</taxon>
        <taxon>Brassicaceae</taxon>
        <taxon>Brassiceae</taxon>
        <taxon>Brassica</taxon>
    </lineage>
</organism>
<accession>A0A8S9M7E4</accession>
<dbReference type="EMBL" id="QGKY02000089">
    <property type="protein sequence ID" value="KAF2613113.1"/>
    <property type="molecule type" value="Genomic_DNA"/>
</dbReference>
<protein>
    <submittedName>
        <fullName evidence="2">Uncharacterized protein</fullName>
    </submittedName>
</protein>
<feature type="region of interest" description="Disordered" evidence="1">
    <location>
        <begin position="1"/>
        <end position="24"/>
    </location>
</feature>
<name>A0A8S9M7E4_BRACR</name>
<sequence>MEGNTASQDWPVERSLAPARSTEKSETELKLIQKNIRYDNNDDNEVMGSTFVFYSSILFEKRQMKDCERLKNQKSSHLSCSLRLNALKNNGIAGLENPYYHNTVFTKTSHMIDKDKLILEMAIGTIQSKISLEAGYLKRRPYMIRDDLGANQNHHWR</sequence>
<dbReference type="AlphaFoldDB" id="A0A8S9M7E4"/>
<evidence type="ECO:0000256" key="1">
    <source>
        <dbReference type="SAM" id="MobiDB-lite"/>
    </source>
</evidence>
<comment type="caution">
    <text evidence="2">The sequence shown here is derived from an EMBL/GenBank/DDBJ whole genome shotgun (WGS) entry which is preliminary data.</text>
</comment>
<evidence type="ECO:0000313" key="2">
    <source>
        <dbReference type="EMBL" id="KAF2613113.1"/>
    </source>
</evidence>
<gene>
    <name evidence="2" type="ORF">F2Q70_00010801</name>
</gene>
<proteinExistence type="predicted"/>